<evidence type="ECO:0000256" key="10">
    <source>
        <dbReference type="SAM" id="Coils"/>
    </source>
</evidence>
<dbReference type="PRINTS" id="PR00344">
    <property type="entry name" value="BCTRLSENSOR"/>
</dbReference>
<keyword evidence="4" id="KW-0597">Phosphoprotein</keyword>
<comment type="caution">
    <text evidence="15">The sequence shown here is derived from an EMBL/GenBank/DDBJ whole genome shotgun (WGS) entry which is preliminary data.</text>
</comment>
<comment type="catalytic activity">
    <reaction evidence="1">
        <text>ATP + protein L-histidine = ADP + protein N-phospho-L-histidine.</text>
        <dbReference type="EC" id="2.7.13.3"/>
    </reaction>
</comment>
<dbReference type="CDD" id="cd00082">
    <property type="entry name" value="HisKA"/>
    <property type="match status" value="1"/>
</dbReference>
<gene>
    <name evidence="15" type="ORF">AFE02nite_09900</name>
</gene>
<feature type="domain" description="HAMP" evidence="14">
    <location>
        <begin position="224"/>
        <end position="276"/>
    </location>
</feature>
<dbReference type="EMBL" id="BJYK01000001">
    <property type="protein sequence ID" value="GEN79256.1"/>
    <property type="molecule type" value="Genomic_DNA"/>
</dbReference>
<dbReference type="SUPFAM" id="SSF158472">
    <property type="entry name" value="HAMP domain-like"/>
    <property type="match status" value="1"/>
</dbReference>
<dbReference type="PANTHER" id="PTHR43304">
    <property type="entry name" value="PHYTOCHROME-LIKE PROTEIN CPH1"/>
    <property type="match status" value="1"/>
</dbReference>
<dbReference type="FunFam" id="3.30.565.10:FF:000006">
    <property type="entry name" value="Sensor histidine kinase WalK"/>
    <property type="match status" value="1"/>
</dbReference>
<dbReference type="AlphaFoldDB" id="A0A511YVT2"/>
<evidence type="ECO:0000256" key="9">
    <source>
        <dbReference type="ARBA" id="ARBA00023012"/>
    </source>
</evidence>
<evidence type="ECO:0000256" key="5">
    <source>
        <dbReference type="ARBA" id="ARBA00022679"/>
    </source>
</evidence>
<sequence length="550" mass="58676">MGRVGGVTAPTSVRDGRSLRRRLGTALVAGGVALGVLAGVAGTALVVMRDRQDAITGTYFRAVTEVDAGHILLLDAEAAIDSYLATGNASTLDVLDRIAESPEPEVDVGAELARELGADHPVLRLRAAATAALDTWYGGHVQPLVAVVQEAGPSAVDPADLRAEDAAFAALEDVLDEYTTAVREAREDANDQLRQWIGVTSVASGLLVAGAAAAGVALWVSLRRWVTDPLAALASEARVVAGGDVHHRVDVTGPGEVGDLAGDVELMRERLVVLLDESARAREELEASHAALEEQAEELRRSNRDLEQFAYVASHDLQEPLRKVASFTQLLSSRYRGQLDERADQYIDFAVDGAKRMQRLINDLLGFSRVGRIGTEVTDVDMRAVVDQVVADLGPLVEETGAQVTAGELPTVRGEAPLLVQLVANLVGNAVKFRRPGVPPVVRLEAERVGDVWQFSCRDNGIGIDPQYAERVFVIFQRLHAKEVYEGTGIGLALCKKIVEYHGGDIWVDQAVGEGSVVRWTLPAAPAPGTTVVPDTDLGGDHAQEGPHDD</sequence>
<keyword evidence="7 15" id="KW-0418">Kinase</keyword>
<evidence type="ECO:0000256" key="12">
    <source>
        <dbReference type="SAM" id="Phobius"/>
    </source>
</evidence>
<feature type="coiled-coil region" evidence="10">
    <location>
        <begin position="168"/>
        <end position="195"/>
    </location>
</feature>
<keyword evidence="8 12" id="KW-1133">Transmembrane helix</keyword>
<protein>
    <recommendedName>
        <fullName evidence="3">histidine kinase</fullName>
        <ecNumber evidence="3">2.7.13.3</ecNumber>
    </recommendedName>
</protein>
<dbReference type="InterPro" id="IPR004358">
    <property type="entry name" value="Sig_transdc_His_kin-like_C"/>
</dbReference>
<dbReference type="Proteomes" id="UP000321484">
    <property type="component" value="Unassembled WGS sequence"/>
</dbReference>
<evidence type="ECO:0000256" key="2">
    <source>
        <dbReference type="ARBA" id="ARBA00004236"/>
    </source>
</evidence>
<dbReference type="Pfam" id="PF00672">
    <property type="entry name" value="HAMP"/>
    <property type="match status" value="1"/>
</dbReference>
<dbReference type="SMART" id="SM00388">
    <property type="entry name" value="HisKA"/>
    <property type="match status" value="1"/>
</dbReference>
<keyword evidence="16" id="KW-1185">Reference proteome</keyword>
<dbReference type="Gene3D" id="1.10.287.130">
    <property type="match status" value="1"/>
</dbReference>
<evidence type="ECO:0000256" key="11">
    <source>
        <dbReference type="SAM" id="MobiDB-lite"/>
    </source>
</evidence>
<keyword evidence="12" id="KW-0472">Membrane</keyword>
<evidence type="ECO:0000256" key="7">
    <source>
        <dbReference type="ARBA" id="ARBA00022777"/>
    </source>
</evidence>
<organism evidence="15 16">
    <name type="scientific">Actinotalea fermentans</name>
    <dbReference type="NCBI Taxonomy" id="43671"/>
    <lineage>
        <taxon>Bacteria</taxon>
        <taxon>Bacillati</taxon>
        <taxon>Actinomycetota</taxon>
        <taxon>Actinomycetes</taxon>
        <taxon>Micrococcales</taxon>
        <taxon>Cellulomonadaceae</taxon>
        <taxon>Actinotalea</taxon>
    </lineage>
</organism>
<dbReference type="SMART" id="SM00304">
    <property type="entry name" value="HAMP"/>
    <property type="match status" value="1"/>
</dbReference>
<feature type="transmembrane region" description="Helical" evidence="12">
    <location>
        <begin position="23"/>
        <end position="47"/>
    </location>
</feature>
<feature type="compositionally biased region" description="Basic and acidic residues" evidence="11">
    <location>
        <begin position="539"/>
        <end position="550"/>
    </location>
</feature>
<feature type="coiled-coil region" evidence="10">
    <location>
        <begin position="264"/>
        <end position="309"/>
    </location>
</feature>
<evidence type="ECO:0000313" key="15">
    <source>
        <dbReference type="EMBL" id="GEN79256.1"/>
    </source>
</evidence>
<keyword evidence="6 12" id="KW-0812">Transmembrane</keyword>
<dbReference type="InterPro" id="IPR003660">
    <property type="entry name" value="HAMP_dom"/>
</dbReference>
<evidence type="ECO:0000313" key="16">
    <source>
        <dbReference type="Proteomes" id="UP000321484"/>
    </source>
</evidence>
<dbReference type="CDD" id="cd06225">
    <property type="entry name" value="HAMP"/>
    <property type="match status" value="1"/>
</dbReference>
<dbReference type="InterPro" id="IPR005467">
    <property type="entry name" value="His_kinase_dom"/>
</dbReference>
<dbReference type="Gene3D" id="6.10.340.10">
    <property type="match status" value="1"/>
</dbReference>
<feature type="region of interest" description="Disordered" evidence="11">
    <location>
        <begin position="528"/>
        <end position="550"/>
    </location>
</feature>
<evidence type="ECO:0000256" key="3">
    <source>
        <dbReference type="ARBA" id="ARBA00012438"/>
    </source>
</evidence>
<dbReference type="EC" id="2.7.13.3" evidence="3"/>
<reference evidence="15 16" key="1">
    <citation type="submission" date="2019-07" db="EMBL/GenBank/DDBJ databases">
        <title>Whole genome shotgun sequence of Actinotalea fermentans NBRC 105374.</title>
        <authorList>
            <person name="Hosoyama A."/>
            <person name="Uohara A."/>
            <person name="Ohji S."/>
            <person name="Ichikawa N."/>
        </authorList>
    </citation>
    <scope>NUCLEOTIDE SEQUENCE [LARGE SCALE GENOMIC DNA]</scope>
    <source>
        <strain evidence="15 16">NBRC 105374</strain>
    </source>
</reference>
<dbReference type="SUPFAM" id="SSF55874">
    <property type="entry name" value="ATPase domain of HSP90 chaperone/DNA topoisomerase II/histidine kinase"/>
    <property type="match status" value="1"/>
</dbReference>
<proteinExistence type="predicted"/>
<dbReference type="Pfam" id="PF02518">
    <property type="entry name" value="HATPase_c"/>
    <property type="match status" value="1"/>
</dbReference>
<dbReference type="SMART" id="SM00387">
    <property type="entry name" value="HATPase_c"/>
    <property type="match status" value="1"/>
</dbReference>
<dbReference type="GO" id="GO:0005886">
    <property type="term" value="C:plasma membrane"/>
    <property type="evidence" value="ECO:0007669"/>
    <property type="project" value="UniProtKB-SubCell"/>
</dbReference>
<dbReference type="InterPro" id="IPR003594">
    <property type="entry name" value="HATPase_dom"/>
</dbReference>
<evidence type="ECO:0000256" key="8">
    <source>
        <dbReference type="ARBA" id="ARBA00022989"/>
    </source>
</evidence>
<evidence type="ECO:0000256" key="1">
    <source>
        <dbReference type="ARBA" id="ARBA00000085"/>
    </source>
</evidence>
<keyword evidence="10" id="KW-0175">Coiled coil</keyword>
<name>A0A511YVT2_9CELL</name>
<accession>A0A511YVT2</accession>
<evidence type="ECO:0000259" key="14">
    <source>
        <dbReference type="PROSITE" id="PS50885"/>
    </source>
</evidence>
<feature type="domain" description="Histidine kinase" evidence="13">
    <location>
        <begin position="312"/>
        <end position="526"/>
    </location>
</feature>
<dbReference type="InterPro" id="IPR036097">
    <property type="entry name" value="HisK_dim/P_sf"/>
</dbReference>
<dbReference type="Gene3D" id="3.30.565.10">
    <property type="entry name" value="Histidine kinase-like ATPase, C-terminal domain"/>
    <property type="match status" value="1"/>
</dbReference>
<dbReference type="PANTHER" id="PTHR43304:SF1">
    <property type="entry name" value="PAC DOMAIN-CONTAINING PROTEIN"/>
    <property type="match status" value="1"/>
</dbReference>
<keyword evidence="9" id="KW-0902">Two-component regulatory system</keyword>
<dbReference type="InterPro" id="IPR036890">
    <property type="entry name" value="HATPase_C_sf"/>
</dbReference>
<feature type="transmembrane region" description="Helical" evidence="12">
    <location>
        <begin position="196"/>
        <end position="220"/>
    </location>
</feature>
<dbReference type="InterPro" id="IPR052162">
    <property type="entry name" value="Sensor_kinase/Photoreceptor"/>
</dbReference>
<dbReference type="InterPro" id="IPR003661">
    <property type="entry name" value="HisK_dim/P_dom"/>
</dbReference>
<dbReference type="PROSITE" id="PS50885">
    <property type="entry name" value="HAMP"/>
    <property type="match status" value="1"/>
</dbReference>
<comment type="subcellular location">
    <subcellularLocation>
        <location evidence="2">Cell membrane</location>
    </subcellularLocation>
</comment>
<evidence type="ECO:0000256" key="4">
    <source>
        <dbReference type="ARBA" id="ARBA00022553"/>
    </source>
</evidence>
<evidence type="ECO:0000256" key="6">
    <source>
        <dbReference type="ARBA" id="ARBA00022692"/>
    </source>
</evidence>
<dbReference type="SUPFAM" id="SSF47384">
    <property type="entry name" value="Homodimeric domain of signal transducing histidine kinase"/>
    <property type="match status" value="1"/>
</dbReference>
<dbReference type="PROSITE" id="PS50109">
    <property type="entry name" value="HIS_KIN"/>
    <property type="match status" value="1"/>
</dbReference>
<evidence type="ECO:0000259" key="13">
    <source>
        <dbReference type="PROSITE" id="PS50109"/>
    </source>
</evidence>
<keyword evidence="5" id="KW-0808">Transferase</keyword>
<dbReference type="Pfam" id="PF00512">
    <property type="entry name" value="HisKA"/>
    <property type="match status" value="1"/>
</dbReference>
<dbReference type="GO" id="GO:0000155">
    <property type="term" value="F:phosphorelay sensor kinase activity"/>
    <property type="evidence" value="ECO:0007669"/>
    <property type="project" value="InterPro"/>
</dbReference>